<reference evidence="3" key="1">
    <citation type="journal article" date="2019" name="Int. J. Syst. Evol. Microbiol.">
        <title>The Global Catalogue of Microorganisms (GCM) 10K type strain sequencing project: providing services to taxonomists for standard genome sequencing and annotation.</title>
        <authorList>
            <consortium name="The Broad Institute Genomics Platform"/>
            <consortium name="The Broad Institute Genome Sequencing Center for Infectious Disease"/>
            <person name="Wu L."/>
            <person name="Ma J."/>
        </authorList>
    </citation>
    <scope>NUCLEOTIDE SEQUENCE [LARGE SCALE GENOMIC DNA]</scope>
    <source>
        <strain evidence="3">CGMCC 1.9106</strain>
    </source>
</reference>
<keyword evidence="3" id="KW-1185">Reference proteome</keyword>
<evidence type="ECO:0000313" key="2">
    <source>
        <dbReference type="EMBL" id="MFC7245274.1"/>
    </source>
</evidence>
<proteinExistence type="predicted"/>
<feature type="transmembrane region" description="Helical" evidence="1">
    <location>
        <begin position="55"/>
        <end position="73"/>
    </location>
</feature>
<evidence type="ECO:0000256" key="1">
    <source>
        <dbReference type="SAM" id="Phobius"/>
    </source>
</evidence>
<dbReference type="RefSeq" id="WP_376808215.1">
    <property type="nucleotide sequence ID" value="NZ_JBHTAC010000024.1"/>
</dbReference>
<sequence>MTRVLRRSLVAVTVAMVATGVHHVFRLGTAVLPAAIGLSLVPLVLVALYRWRTSWWLLAAYLLYNVLVVWWFGVVDGFLDHVLKAAGLSNLTFLPGSDQDVVPTVYRLWSPQATSVFYEGTGVLTAAASAFAAYYAWRLTSQLLRQRRANHQQTLG</sequence>
<comment type="caution">
    <text evidence="2">The sequence shown here is derived from an EMBL/GenBank/DDBJ whole genome shotgun (WGS) entry which is preliminary data.</text>
</comment>
<keyword evidence="1" id="KW-0812">Transmembrane</keyword>
<accession>A0ABW2H1Z5</accession>
<protein>
    <submittedName>
        <fullName evidence="2">Uncharacterized protein</fullName>
    </submittedName>
</protein>
<dbReference type="Proteomes" id="UP001596392">
    <property type="component" value="Unassembled WGS sequence"/>
</dbReference>
<feature type="transmembrane region" description="Helical" evidence="1">
    <location>
        <begin position="116"/>
        <end position="137"/>
    </location>
</feature>
<name>A0ABW2H1Z5_9ACTN</name>
<keyword evidence="1" id="KW-0472">Membrane</keyword>
<evidence type="ECO:0000313" key="3">
    <source>
        <dbReference type="Proteomes" id="UP001596392"/>
    </source>
</evidence>
<keyword evidence="1" id="KW-1133">Transmembrane helix</keyword>
<feature type="transmembrane region" description="Helical" evidence="1">
    <location>
        <begin position="30"/>
        <end position="48"/>
    </location>
</feature>
<gene>
    <name evidence="2" type="ORF">ACFQO7_22605</name>
</gene>
<dbReference type="EMBL" id="JBHTAC010000024">
    <property type="protein sequence ID" value="MFC7245274.1"/>
    <property type="molecule type" value="Genomic_DNA"/>
</dbReference>
<organism evidence="2 3">
    <name type="scientific">Catellatospora aurea</name>
    <dbReference type="NCBI Taxonomy" id="1337874"/>
    <lineage>
        <taxon>Bacteria</taxon>
        <taxon>Bacillati</taxon>
        <taxon>Actinomycetota</taxon>
        <taxon>Actinomycetes</taxon>
        <taxon>Micromonosporales</taxon>
        <taxon>Micromonosporaceae</taxon>
        <taxon>Catellatospora</taxon>
    </lineage>
</organism>